<dbReference type="GO" id="GO:0009103">
    <property type="term" value="P:lipopolysaccharide biosynthetic process"/>
    <property type="evidence" value="ECO:0007669"/>
    <property type="project" value="TreeGrafter"/>
</dbReference>
<dbReference type="Proteomes" id="UP000225548">
    <property type="component" value="Unassembled WGS sequence"/>
</dbReference>
<evidence type="ECO:0000313" key="5">
    <source>
        <dbReference type="EMBL" id="PFG32427.1"/>
    </source>
</evidence>
<evidence type="ECO:0000256" key="1">
    <source>
        <dbReference type="ARBA" id="ARBA00022676"/>
    </source>
</evidence>
<accession>A0A2A9E055</accession>
<name>A0A2A9E055_9MICO</name>
<dbReference type="Gene3D" id="3.40.50.2000">
    <property type="entry name" value="Glycogen Phosphorylase B"/>
    <property type="match status" value="2"/>
</dbReference>
<keyword evidence="1" id="KW-0328">Glycosyltransferase</keyword>
<gene>
    <name evidence="5" type="ORF">ATL42_0266</name>
</gene>
<proteinExistence type="predicted"/>
<reference evidence="5 6" key="1">
    <citation type="submission" date="2017-10" db="EMBL/GenBank/DDBJ databases">
        <title>Sequencing the genomes of 1000 actinobacteria strains.</title>
        <authorList>
            <person name="Klenk H.-P."/>
        </authorList>
    </citation>
    <scope>NUCLEOTIDE SEQUENCE [LARGE SCALE GENOMIC DNA]</scope>
    <source>
        <strain evidence="5 6">DSM 18966</strain>
    </source>
</reference>
<dbReference type="Pfam" id="PF13692">
    <property type="entry name" value="Glyco_trans_1_4"/>
    <property type="match status" value="1"/>
</dbReference>
<dbReference type="SUPFAM" id="SSF53756">
    <property type="entry name" value="UDP-Glycosyltransferase/glycogen phosphorylase"/>
    <property type="match status" value="1"/>
</dbReference>
<dbReference type="PANTHER" id="PTHR46401:SF2">
    <property type="entry name" value="GLYCOSYLTRANSFERASE WBBK-RELATED"/>
    <property type="match status" value="1"/>
</dbReference>
<dbReference type="OrthoDB" id="9801609at2"/>
<sequence length="391" mass="41480">MAPSLDLRGHPRSHPCSTHPRTGGPVTPPSVGHIVLARVAVDTPMGAQVYQEEIASRADESLRTAADEGSSTGLSTEQPWRVDHTVVRSLRSPLSGTARLPLGYLGNASARVRAVAGRLLYPRDAVVHRMDLMLPPAPEREILTIHDVVAWRFPDESRPVRAAAEEARRAAAVICVSRFSAHEAVELLGIDEPHVVYNGVNQEFFDADRIPSAYIASLGVRGPYVLHAGGASRRKNLAALAEAWPAIRSARPELTLVLSGPEHPDRTRLFAGLAGTRLVGRVPAASVPGLVAGAVAVVVPSLHEGFGLPALEAMAARTPVVAAATSSLPEVVGHAGILVEPTAADIADGVVWATSGDPQIALMVEAARLRAAEFTWERSALEHARIWRSVG</sequence>
<comment type="caution">
    <text evidence="5">The sequence shown here is derived from an EMBL/GenBank/DDBJ whole genome shotgun (WGS) entry which is preliminary data.</text>
</comment>
<dbReference type="PANTHER" id="PTHR46401">
    <property type="entry name" value="GLYCOSYLTRANSFERASE WBBK-RELATED"/>
    <property type="match status" value="1"/>
</dbReference>
<dbReference type="Pfam" id="PF13439">
    <property type="entry name" value="Glyco_transf_4"/>
    <property type="match status" value="1"/>
</dbReference>
<dbReference type="GO" id="GO:0016757">
    <property type="term" value="F:glycosyltransferase activity"/>
    <property type="evidence" value="ECO:0007669"/>
    <property type="project" value="UniProtKB-KW"/>
</dbReference>
<keyword evidence="6" id="KW-1185">Reference proteome</keyword>
<dbReference type="InterPro" id="IPR028098">
    <property type="entry name" value="Glyco_trans_4-like_N"/>
</dbReference>
<feature type="domain" description="Glycosyltransferase subfamily 4-like N-terminal" evidence="4">
    <location>
        <begin position="142"/>
        <end position="203"/>
    </location>
</feature>
<dbReference type="EMBL" id="PDJG01000001">
    <property type="protein sequence ID" value="PFG32427.1"/>
    <property type="molecule type" value="Genomic_DNA"/>
</dbReference>
<feature type="region of interest" description="Disordered" evidence="3">
    <location>
        <begin position="1"/>
        <end position="30"/>
    </location>
</feature>
<evidence type="ECO:0000256" key="3">
    <source>
        <dbReference type="SAM" id="MobiDB-lite"/>
    </source>
</evidence>
<evidence type="ECO:0000313" key="6">
    <source>
        <dbReference type="Proteomes" id="UP000225548"/>
    </source>
</evidence>
<organism evidence="5 6">
    <name type="scientific">Sanguibacter antarcticus</name>
    <dbReference type="NCBI Taxonomy" id="372484"/>
    <lineage>
        <taxon>Bacteria</taxon>
        <taxon>Bacillati</taxon>
        <taxon>Actinomycetota</taxon>
        <taxon>Actinomycetes</taxon>
        <taxon>Micrococcales</taxon>
        <taxon>Sanguibacteraceae</taxon>
        <taxon>Sanguibacter</taxon>
    </lineage>
</organism>
<protein>
    <submittedName>
        <fullName evidence="5">Glycosyltransferase involved in cell wall biosynthesis</fullName>
    </submittedName>
</protein>
<evidence type="ECO:0000259" key="4">
    <source>
        <dbReference type="Pfam" id="PF13439"/>
    </source>
</evidence>
<evidence type="ECO:0000256" key="2">
    <source>
        <dbReference type="ARBA" id="ARBA00022679"/>
    </source>
</evidence>
<dbReference type="AlphaFoldDB" id="A0A2A9E055"/>
<keyword evidence="2 5" id="KW-0808">Transferase</keyword>